<comment type="similarity">
    <text evidence="7">Belongs to the FtsB family.</text>
</comment>
<dbReference type="InterPro" id="IPR023081">
    <property type="entry name" value="Cell_div_FtsB"/>
</dbReference>
<protein>
    <recommendedName>
        <fullName evidence="7">Cell division protein FtsB</fullName>
    </recommendedName>
</protein>
<keyword evidence="9" id="KW-1185">Reference proteome</keyword>
<evidence type="ECO:0000256" key="3">
    <source>
        <dbReference type="ARBA" id="ARBA00022692"/>
    </source>
</evidence>
<proteinExistence type="inferred from homology"/>
<comment type="subcellular location">
    <subcellularLocation>
        <location evidence="7">Cell inner membrane</location>
        <topology evidence="7">Single-pass type II membrane protein</topology>
    </subcellularLocation>
    <text evidence="7">Localizes to the division septum.</text>
</comment>
<evidence type="ECO:0000256" key="7">
    <source>
        <dbReference type="HAMAP-Rule" id="MF_00599"/>
    </source>
</evidence>
<dbReference type="InterPro" id="IPR007060">
    <property type="entry name" value="FtsL/DivIC"/>
</dbReference>
<dbReference type="EMBL" id="JAFNME010000001">
    <property type="protein sequence ID" value="MBO1248318.1"/>
    <property type="molecule type" value="Genomic_DNA"/>
</dbReference>
<evidence type="ECO:0000313" key="8">
    <source>
        <dbReference type="EMBL" id="MBO1248318.1"/>
    </source>
</evidence>
<evidence type="ECO:0000256" key="2">
    <source>
        <dbReference type="ARBA" id="ARBA00022618"/>
    </source>
</evidence>
<comment type="caution">
    <text evidence="8">The sequence shown here is derived from an EMBL/GenBank/DDBJ whole genome shotgun (WGS) entry which is preliminary data.</text>
</comment>
<dbReference type="GO" id="GO:0005886">
    <property type="term" value="C:plasma membrane"/>
    <property type="evidence" value="ECO:0007669"/>
    <property type="project" value="UniProtKB-SubCell"/>
</dbReference>
<comment type="function">
    <text evidence="7">Essential cell division protein. May link together the upstream cell division proteins, which are predominantly cytoplasmic, with the downstream cell division proteins, which are predominantly periplasmic.</text>
</comment>
<keyword evidence="6 7" id="KW-0131">Cell cycle</keyword>
<keyword evidence="7" id="KW-0997">Cell inner membrane</keyword>
<dbReference type="GO" id="GO:0043093">
    <property type="term" value="P:FtsZ-dependent cytokinesis"/>
    <property type="evidence" value="ECO:0007669"/>
    <property type="project" value="UniProtKB-UniRule"/>
</dbReference>
<keyword evidence="3 7" id="KW-0812">Transmembrane</keyword>
<evidence type="ECO:0000256" key="5">
    <source>
        <dbReference type="ARBA" id="ARBA00023136"/>
    </source>
</evidence>
<dbReference type="AlphaFoldDB" id="A0A939GXW1"/>
<dbReference type="Pfam" id="PF04977">
    <property type="entry name" value="DivIC"/>
    <property type="match status" value="1"/>
</dbReference>
<dbReference type="GO" id="GO:0030428">
    <property type="term" value="C:cell septum"/>
    <property type="evidence" value="ECO:0007669"/>
    <property type="project" value="TreeGrafter"/>
</dbReference>
<evidence type="ECO:0000256" key="4">
    <source>
        <dbReference type="ARBA" id="ARBA00022989"/>
    </source>
</evidence>
<organism evidence="8 9">
    <name type="scientific">Comamonas denitrificans</name>
    <dbReference type="NCBI Taxonomy" id="117506"/>
    <lineage>
        <taxon>Bacteria</taxon>
        <taxon>Pseudomonadati</taxon>
        <taxon>Pseudomonadota</taxon>
        <taxon>Betaproteobacteria</taxon>
        <taxon>Burkholderiales</taxon>
        <taxon>Comamonadaceae</taxon>
        <taxon>Comamonas</taxon>
    </lineage>
</organism>
<evidence type="ECO:0000313" key="9">
    <source>
        <dbReference type="Proteomes" id="UP000664731"/>
    </source>
</evidence>
<name>A0A939GXW1_9BURK</name>
<comment type="subunit">
    <text evidence="7">Part of a complex composed of FtsB, FtsL and FtsQ.</text>
</comment>
<accession>A0A939GXW1</accession>
<keyword evidence="5 7" id="KW-0472">Membrane</keyword>
<feature type="coiled-coil region" evidence="7">
    <location>
        <begin position="31"/>
        <end position="72"/>
    </location>
</feature>
<dbReference type="RefSeq" id="WP_207573880.1">
    <property type="nucleotide sequence ID" value="NZ_JAFNME010000001.1"/>
</dbReference>
<gene>
    <name evidence="7" type="primary">ftsB</name>
    <name evidence="8" type="ORF">J1777_00450</name>
</gene>
<dbReference type="Proteomes" id="UP000664731">
    <property type="component" value="Unassembled WGS sequence"/>
</dbReference>
<evidence type="ECO:0000256" key="1">
    <source>
        <dbReference type="ARBA" id="ARBA00022475"/>
    </source>
</evidence>
<feature type="topological domain" description="Periplasmic" evidence="7">
    <location>
        <begin position="24"/>
        <end position="91"/>
    </location>
</feature>
<dbReference type="PANTHER" id="PTHR37485">
    <property type="entry name" value="CELL DIVISION PROTEIN FTSB"/>
    <property type="match status" value="1"/>
</dbReference>
<dbReference type="PANTHER" id="PTHR37485:SF1">
    <property type="entry name" value="CELL DIVISION PROTEIN FTSB"/>
    <property type="match status" value="1"/>
</dbReference>
<keyword evidence="1 7" id="KW-1003">Cell membrane</keyword>
<reference evidence="8" key="1">
    <citation type="submission" date="2021-03" db="EMBL/GenBank/DDBJ databases">
        <title>Comamonas denitrificans.</title>
        <authorList>
            <person name="Finster K."/>
        </authorList>
    </citation>
    <scope>NUCLEOTIDE SEQUENCE</scope>
    <source>
        <strain evidence="8">MM2021_4</strain>
    </source>
</reference>
<evidence type="ECO:0000256" key="6">
    <source>
        <dbReference type="ARBA" id="ARBA00023306"/>
    </source>
</evidence>
<feature type="topological domain" description="Cytoplasmic" evidence="7">
    <location>
        <begin position="1"/>
        <end position="5"/>
    </location>
</feature>
<keyword evidence="4 7" id="KW-1133">Transmembrane helix</keyword>
<dbReference type="GO" id="GO:0032153">
    <property type="term" value="C:cell division site"/>
    <property type="evidence" value="ECO:0007669"/>
    <property type="project" value="UniProtKB-UniRule"/>
</dbReference>
<sequence>MVGRIVTLVLLALLALIHNQLWLGDGGVARAQALQAQIDAQQKANALVQQEVDRLRSEVQDLKDGNEMVEEKARGELGMLKPGEIYIQITQ</sequence>
<keyword evidence="2 7" id="KW-0132">Cell division</keyword>
<keyword evidence="7" id="KW-0175">Coiled coil</keyword>
<dbReference type="HAMAP" id="MF_00599">
    <property type="entry name" value="FtsB"/>
    <property type="match status" value="1"/>
</dbReference>